<evidence type="ECO:0000313" key="2">
    <source>
        <dbReference type="EMBL" id="ENN86352.1"/>
    </source>
</evidence>
<dbReference type="PATRIC" id="fig|363754.4.peg.3920"/>
<keyword evidence="3" id="KW-1185">Reference proteome</keyword>
<feature type="compositionally biased region" description="Basic and acidic residues" evidence="1">
    <location>
        <begin position="23"/>
        <end position="34"/>
    </location>
</feature>
<dbReference type="AlphaFoldDB" id="N6V5L5"/>
<dbReference type="AntiFam" id="ANF00232">
    <property type="entry name" value="Shadow ORF (opposite metK)"/>
</dbReference>
<sequence>MPCESDARRRRSRSPGAEARSAPGRDHSAAVAPERKDRRYIAAARLPAFQPAGRARPYPCAARRMLPSPATGARRRSCSFLDLHSFLESLYQIGALPGKGTVTAGLAAEMAIGRSLGIDRLVEVEMTADAGRREVHVLADSRFDLVLGDALARAVQVDIDRQRLSDADSVGQLDRAAIGKAGSNDVLCEVAGSIGCGTVDLGRVLAGESAAAMRSSTAVGIDDDLAAGQAGIAVRAADDELAGGVDVPLAIGGDLQVAERFDDVGLDNGANLVRIPAIVEMLGGQHDRGHFGRLAVDVADRYLALGVRAKLGNFAFALLAGGSKQLQDPVRIVDRRRHEIRRFLAGVAEHDALVAGTFVALLVGSIVDALGDIGRLRMQEHVDARRLPVEAVLLVADILDGATGSSLELRRIDDVVAVLVLLHQARRKTNFTGDDDAIGGGKGLAGNAHAPRVHAGLCGLAVDQIDDFIRNAVTNFIRVTFGYRLTREQIIRAHVGFPSKNKSPLLIFVSASKNKTNKDINISLYPGRSDKILP</sequence>
<organism evidence="2 3">
    <name type="scientific">Rhizobium freirei PRF 81</name>
    <dbReference type="NCBI Taxonomy" id="363754"/>
    <lineage>
        <taxon>Bacteria</taxon>
        <taxon>Pseudomonadati</taxon>
        <taxon>Pseudomonadota</taxon>
        <taxon>Alphaproteobacteria</taxon>
        <taxon>Hyphomicrobiales</taxon>
        <taxon>Rhizobiaceae</taxon>
        <taxon>Rhizobium/Agrobacterium group</taxon>
        <taxon>Rhizobium</taxon>
    </lineage>
</organism>
<comment type="caution">
    <text evidence="2">The sequence shown here is derived from an EMBL/GenBank/DDBJ whole genome shotgun (WGS) entry which is preliminary data.</text>
</comment>
<evidence type="ECO:0000256" key="1">
    <source>
        <dbReference type="SAM" id="MobiDB-lite"/>
    </source>
</evidence>
<name>N6V5L5_9HYPH</name>
<feature type="region of interest" description="Disordered" evidence="1">
    <location>
        <begin position="1"/>
        <end position="34"/>
    </location>
</feature>
<dbReference type="EMBL" id="AQHN01000070">
    <property type="protein sequence ID" value="ENN86352.1"/>
    <property type="molecule type" value="Genomic_DNA"/>
</dbReference>
<evidence type="ECO:0000313" key="3">
    <source>
        <dbReference type="Proteomes" id="UP000012429"/>
    </source>
</evidence>
<proteinExistence type="predicted"/>
<dbReference type="Proteomes" id="UP000012429">
    <property type="component" value="Unassembled WGS sequence"/>
</dbReference>
<accession>N6V5L5</accession>
<reference evidence="2 3" key="1">
    <citation type="journal article" date="2012" name="BMC Genomics">
        <title>Genomic basis of broad host range and environmental adaptability of Rhizobium tropici CIAT 899 and Rhizobium sp. PRF 81 which are used in inoculants for common bean (Phaseolus vulgaris L.).</title>
        <authorList>
            <person name="Ormeno-Orrillo E."/>
            <person name="Menna P."/>
            <person name="Almeida L.G."/>
            <person name="Ollero F.J."/>
            <person name="Nicolas M.F."/>
            <person name="Pains Rodrigues E."/>
            <person name="Shigueyoshi Nakatani A."/>
            <person name="Silva Batista J.S."/>
            <person name="Oliveira Chueire L.M."/>
            <person name="Souza R.C."/>
            <person name="Ribeiro Vasconcelos A.T."/>
            <person name="Megias M."/>
            <person name="Hungria M."/>
            <person name="Martinez-Romero E."/>
        </authorList>
    </citation>
    <scope>NUCLEOTIDE SEQUENCE [LARGE SCALE GENOMIC DNA]</scope>
    <source>
        <strain evidence="2 3">PRF 81</strain>
    </source>
</reference>
<gene>
    <name evidence="2" type="ORF">RHSP_20207</name>
</gene>
<protein>
    <submittedName>
        <fullName evidence="2">Uncharacterized protein</fullName>
    </submittedName>
</protein>